<dbReference type="AlphaFoldDB" id="A0A6M3KXZ3"/>
<dbReference type="EMBL" id="MT144870">
    <property type="protein sequence ID" value="QJI00698.1"/>
    <property type="molecule type" value="Genomic_DNA"/>
</dbReference>
<organism evidence="1">
    <name type="scientific">viral metagenome</name>
    <dbReference type="NCBI Taxonomy" id="1070528"/>
    <lineage>
        <taxon>unclassified sequences</taxon>
        <taxon>metagenomes</taxon>
        <taxon>organismal metagenomes</taxon>
    </lineage>
</organism>
<evidence type="ECO:0000313" key="1">
    <source>
        <dbReference type="EMBL" id="QJA86451.1"/>
    </source>
</evidence>
<proteinExistence type="predicted"/>
<gene>
    <name evidence="1" type="ORF">MM415B02079_0005</name>
    <name evidence="2" type="ORF">TM448B02081_0004</name>
</gene>
<sequence length="102" mass="11240">MPDVCLSIDVGGSTLRADPVNLDRWRDLLNCADRIGLAFGSRERVSVNLSGQRRWIAFTRNSCGSPLYCIGYQETVGAFGGNSGSNRKVLCWLMPDDSVRVE</sequence>
<name>A0A6M3KXZ3_9ZZZZ</name>
<dbReference type="EMBL" id="MT142635">
    <property type="protein sequence ID" value="QJA86451.1"/>
    <property type="molecule type" value="Genomic_DNA"/>
</dbReference>
<reference evidence="1" key="1">
    <citation type="submission" date="2020-03" db="EMBL/GenBank/DDBJ databases">
        <title>The deep terrestrial virosphere.</title>
        <authorList>
            <person name="Holmfeldt K."/>
            <person name="Nilsson E."/>
            <person name="Simone D."/>
            <person name="Lopez-Fernandez M."/>
            <person name="Wu X."/>
            <person name="de Brujin I."/>
            <person name="Lundin D."/>
            <person name="Andersson A."/>
            <person name="Bertilsson S."/>
            <person name="Dopson M."/>
        </authorList>
    </citation>
    <scope>NUCLEOTIDE SEQUENCE</scope>
    <source>
        <strain evidence="1">MM415B02079</strain>
        <strain evidence="2">TM448B02081</strain>
    </source>
</reference>
<protein>
    <submittedName>
        <fullName evidence="1">Uncharacterized protein</fullName>
    </submittedName>
</protein>
<accession>A0A6M3KXZ3</accession>
<evidence type="ECO:0000313" key="2">
    <source>
        <dbReference type="EMBL" id="QJI00698.1"/>
    </source>
</evidence>